<dbReference type="PANTHER" id="PTHR43096:SF52">
    <property type="entry name" value="DNAJ HOMOLOG 1, MITOCHONDRIAL-RELATED"/>
    <property type="match status" value="1"/>
</dbReference>
<name>A0A3R9P8U5_9BACT</name>
<evidence type="ECO:0000259" key="11">
    <source>
        <dbReference type="PROSITE" id="PS50076"/>
    </source>
</evidence>
<keyword evidence="1 8" id="KW-0235">DNA replication</keyword>
<dbReference type="PROSITE" id="PS50076">
    <property type="entry name" value="DNAJ_2"/>
    <property type="match status" value="1"/>
</dbReference>
<keyword evidence="4 8" id="KW-0863">Zinc-finger</keyword>
<reference evidence="13 14" key="1">
    <citation type="submission" date="2018-12" db="EMBL/GenBank/DDBJ databases">
        <title>Sequencing of bacterial isolates from soil warming experiment in Harvard Forest, Massachusetts, USA.</title>
        <authorList>
            <person name="Deangelis K."/>
        </authorList>
    </citation>
    <scope>NUCLEOTIDE SEQUENCE [LARGE SCALE GENOMIC DNA]</scope>
    <source>
        <strain evidence="13 14">EB153</strain>
    </source>
</reference>
<feature type="binding site" evidence="8">
    <location>
        <position position="200"/>
    </location>
    <ligand>
        <name>Zn(2+)</name>
        <dbReference type="ChEBI" id="CHEBI:29105"/>
        <label>1</label>
    </ligand>
</feature>
<accession>A0A3R9P8U5</accession>
<feature type="binding site" evidence="8">
    <location>
        <position position="237"/>
    </location>
    <ligand>
        <name>Zn(2+)</name>
        <dbReference type="ChEBI" id="CHEBI:29105"/>
        <label>2</label>
    </ligand>
</feature>
<evidence type="ECO:0000256" key="5">
    <source>
        <dbReference type="ARBA" id="ARBA00022833"/>
    </source>
</evidence>
<keyword evidence="8" id="KW-0963">Cytoplasm</keyword>
<dbReference type="PRINTS" id="PR00625">
    <property type="entry name" value="JDOMAIN"/>
</dbReference>
<feature type="binding site" evidence="8">
    <location>
        <position position="250"/>
    </location>
    <ligand>
        <name>Zn(2+)</name>
        <dbReference type="ChEBI" id="CHEBI:29105"/>
        <label>1</label>
    </ligand>
</feature>
<keyword evidence="6 8" id="KW-0346">Stress response</keyword>
<dbReference type="Gene3D" id="1.10.287.110">
    <property type="entry name" value="DnaJ domain"/>
    <property type="match status" value="1"/>
</dbReference>
<evidence type="ECO:0000256" key="10">
    <source>
        <dbReference type="SAM" id="MobiDB-lite"/>
    </source>
</evidence>
<protein>
    <recommendedName>
        <fullName evidence="8">Chaperone protein DnaJ</fullName>
    </recommendedName>
</protein>
<dbReference type="GO" id="GO:0042026">
    <property type="term" value="P:protein refolding"/>
    <property type="evidence" value="ECO:0007669"/>
    <property type="project" value="TreeGrafter"/>
</dbReference>
<organism evidence="13 14">
    <name type="scientific">Edaphobacter aggregans</name>
    <dbReference type="NCBI Taxonomy" id="570835"/>
    <lineage>
        <taxon>Bacteria</taxon>
        <taxon>Pseudomonadati</taxon>
        <taxon>Acidobacteriota</taxon>
        <taxon>Terriglobia</taxon>
        <taxon>Terriglobales</taxon>
        <taxon>Acidobacteriaceae</taxon>
        <taxon>Edaphobacter</taxon>
    </lineage>
</organism>
<feature type="domain" description="J" evidence="11">
    <location>
        <begin position="8"/>
        <end position="73"/>
    </location>
</feature>
<comment type="function">
    <text evidence="8">Participates actively in the response to hyperosmotic and heat shock by preventing the aggregation of stress-denatured proteins and by disaggregating proteins, also in an autonomous, DnaK-independent fashion. Unfolded proteins bind initially to DnaJ; upon interaction with the DnaJ-bound protein, DnaK hydrolyzes its bound ATP, resulting in the formation of a stable complex. GrpE releases ADP from DnaK; ATP binding to DnaK triggers the release of the substrate protein, thus completing the reaction cycle. Several rounds of ATP-dependent interactions between DnaJ, DnaK and GrpE are required for fully efficient folding. Also involved, together with DnaK and GrpE, in the DNA replication of plasmids through activation of initiation proteins.</text>
</comment>
<comment type="similarity">
    <text evidence="8">Belongs to the DnaJ family.</text>
</comment>
<evidence type="ECO:0000256" key="6">
    <source>
        <dbReference type="ARBA" id="ARBA00023016"/>
    </source>
</evidence>
<dbReference type="SMART" id="SM00271">
    <property type="entry name" value="DnaJ"/>
    <property type="match status" value="1"/>
</dbReference>
<dbReference type="InterPro" id="IPR018253">
    <property type="entry name" value="DnaJ_domain_CS"/>
</dbReference>
<evidence type="ECO:0000256" key="1">
    <source>
        <dbReference type="ARBA" id="ARBA00022705"/>
    </source>
</evidence>
<dbReference type="Pfam" id="PF00684">
    <property type="entry name" value="DnaJ_CXXCXGXG"/>
    <property type="match status" value="1"/>
</dbReference>
<keyword evidence="3 8" id="KW-0677">Repeat</keyword>
<dbReference type="Gene3D" id="2.60.260.20">
    <property type="entry name" value="Urease metallochaperone UreE, N-terminal domain"/>
    <property type="match status" value="2"/>
</dbReference>
<dbReference type="InterPro" id="IPR036410">
    <property type="entry name" value="HSP_DnaJ_Cys-rich_dom_sf"/>
</dbReference>
<dbReference type="InterPro" id="IPR012724">
    <property type="entry name" value="DnaJ"/>
</dbReference>
<keyword evidence="14" id="KW-1185">Reference proteome</keyword>
<comment type="domain">
    <text evidence="8">The J domain is necessary and sufficient to stimulate DnaK ATPase activity. Zinc center 1 plays an important role in the autonomous, DnaK-independent chaperone activity of DnaJ. Zinc center 2 is essential for interaction with DnaK and for DnaJ activity.</text>
</comment>
<dbReference type="EMBL" id="RSDW01000001">
    <property type="protein sequence ID" value="RSL16107.1"/>
    <property type="molecule type" value="Genomic_DNA"/>
</dbReference>
<feature type="binding site" evidence="8">
    <location>
        <position position="212"/>
    </location>
    <ligand>
        <name>Zn(2+)</name>
        <dbReference type="ChEBI" id="CHEBI:29105"/>
        <label>2</label>
    </ligand>
</feature>
<dbReference type="GO" id="GO:0009408">
    <property type="term" value="P:response to heat"/>
    <property type="evidence" value="ECO:0007669"/>
    <property type="project" value="InterPro"/>
</dbReference>
<sequence length="416" mass="44341">MATTKTKDYYGTLGVKKTATADEIRKAFRKAARKYHPDVNPGDKKAEEKFKEISEANDVLSDDKKRKIYDQFGFYSDNIDAAAAEAAARGGYAGGGFPGGGYGGGAQAGGHGGAQEVPFDFEGFDFSDFQSGNTRQQEASGGFGGSFRDIFSGMFTGNRGARGPQPGTDLEYQVSVDFWTAVRGGVTRLEIQRQEICPTCKGKSTTGGSVECPECHGSGQVTQMGGRMKFNIQCPRCGGSGKVQNSCPTCDGAGVVTKKEQLEFRIKPGTRDGQRIRLAGKGNAGTNGGPAGDLYLIIKAGTHPVFTRNADDIYVTVPVAISEAALGAKIDVPTIDTHDGGGRTQLKVPPGTQSGQKLRLREKGVPSASQEGKRGDQIVEVKVVVPKVQDERSKEILRELAKLNPEDPREELFAKA</sequence>
<feature type="region of interest" description="Disordered" evidence="10">
    <location>
        <begin position="338"/>
        <end position="376"/>
    </location>
</feature>
<dbReference type="PANTHER" id="PTHR43096">
    <property type="entry name" value="DNAJ HOMOLOG 1, MITOCHONDRIAL-RELATED"/>
    <property type="match status" value="1"/>
</dbReference>
<evidence type="ECO:0000256" key="2">
    <source>
        <dbReference type="ARBA" id="ARBA00022723"/>
    </source>
</evidence>
<dbReference type="Proteomes" id="UP000269669">
    <property type="component" value="Unassembled WGS sequence"/>
</dbReference>
<evidence type="ECO:0000313" key="14">
    <source>
        <dbReference type="Proteomes" id="UP000269669"/>
    </source>
</evidence>
<dbReference type="InterPro" id="IPR008971">
    <property type="entry name" value="HSP40/DnaJ_pept-bd"/>
</dbReference>
<evidence type="ECO:0000256" key="3">
    <source>
        <dbReference type="ARBA" id="ARBA00022737"/>
    </source>
</evidence>
<dbReference type="GO" id="GO:0005737">
    <property type="term" value="C:cytoplasm"/>
    <property type="evidence" value="ECO:0007669"/>
    <property type="project" value="UniProtKB-SubCell"/>
</dbReference>
<keyword evidence="5 8" id="KW-0862">Zinc</keyword>
<dbReference type="InterPro" id="IPR002939">
    <property type="entry name" value="DnaJ_C"/>
</dbReference>
<feature type="binding site" evidence="8">
    <location>
        <position position="247"/>
    </location>
    <ligand>
        <name>Zn(2+)</name>
        <dbReference type="ChEBI" id="CHEBI:29105"/>
        <label>1</label>
    </ligand>
</feature>
<dbReference type="GO" id="GO:0051082">
    <property type="term" value="F:unfolded protein binding"/>
    <property type="evidence" value="ECO:0007669"/>
    <property type="project" value="UniProtKB-UniRule"/>
</dbReference>
<comment type="subunit">
    <text evidence="8">Homodimer.</text>
</comment>
<dbReference type="Pfam" id="PF01556">
    <property type="entry name" value="DnaJ_C"/>
    <property type="match status" value="1"/>
</dbReference>
<dbReference type="AlphaFoldDB" id="A0A3R9P8U5"/>
<dbReference type="CDD" id="cd06257">
    <property type="entry name" value="DnaJ"/>
    <property type="match status" value="1"/>
</dbReference>
<evidence type="ECO:0000256" key="8">
    <source>
        <dbReference type="HAMAP-Rule" id="MF_01152"/>
    </source>
</evidence>
<gene>
    <name evidence="8" type="primary">dnaJ</name>
    <name evidence="13" type="ORF">EDE15_1616</name>
</gene>
<feature type="binding site" evidence="8">
    <location>
        <position position="234"/>
    </location>
    <ligand>
        <name>Zn(2+)</name>
        <dbReference type="ChEBI" id="CHEBI:29105"/>
        <label>2</label>
    </ligand>
</feature>
<dbReference type="GO" id="GO:0008270">
    <property type="term" value="F:zinc ion binding"/>
    <property type="evidence" value="ECO:0007669"/>
    <property type="project" value="UniProtKB-UniRule"/>
</dbReference>
<feature type="binding site" evidence="8">
    <location>
        <position position="215"/>
    </location>
    <ligand>
        <name>Zn(2+)</name>
        <dbReference type="ChEBI" id="CHEBI:29105"/>
        <label>2</label>
    </ligand>
</feature>
<dbReference type="CDD" id="cd10719">
    <property type="entry name" value="DnaJ_zf"/>
    <property type="match status" value="1"/>
</dbReference>
<feature type="zinc finger region" description="CR-type" evidence="9">
    <location>
        <begin position="184"/>
        <end position="259"/>
    </location>
</feature>
<feature type="domain" description="CR-type" evidence="12">
    <location>
        <begin position="184"/>
        <end position="259"/>
    </location>
</feature>
<dbReference type="OrthoDB" id="9779889at2"/>
<keyword evidence="2 8" id="KW-0479">Metal-binding</keyword>
<comment type="caution">
    <text evidence="13">The sequence shown here is derived from an EMBL/GenBank/DDBJ whole genome shotgun (WGS) entry which is preliminary data.</text>
</comment>
<dbReference type="InterPro" id="IPR001623">
    <property type="entry name" value="DnaJ_domain"/>
</dbReference>
<comment type="cofactor">
    <cofactor evidence="8">
        <name>Zn(2+)</name>
        <dbReference type="ChEBI" id="CHEBI:29105"/>
    </cofactor>
    <text evidence="8">Binds 2 Zn(2+) ions per monomer.</text>
</comment>
<dbReference type="GO" id="GO:0006260">
    <property type="term" value="P:DNA replication"/>
    <property type="evidence" value="ECO:0007669"/>
    <property type="project" value="UniProtKB-KW"/>
</dbReference>
<dbReference type="SUPFAM" id="SSF49493">
    <property type="entry name" value="HSP40/DnaJ peptide-binding domain"/>
    <property type="match status" value="2"/>
</dbReference>
<dbReference type="PROSITE" id="PS00636">
    <property type="entry name" value="DNAJ_1"/>
    <property type="match status" value="1"/>
</dbReference>
<dbReference type="Pfam" id="PF00226">
    <property type="entry name" value="DnaJ"/>
    <property type="match status" value="1"/>
</dbReference>
<keyword evidence="7 8" id="KW-0143">Chaperone</keyword>
<dbReference type="SUPFAM" id="SSF46565">
    <property type="entry name" value="Chaperone J-domain"/>
    <property type="match status" value="1"/>
</dbReference>
<comment type="caution">
    <text evidence="8">Lacks conserved residue(s) required for the propagation of feature annotation.</text>
</comment>
<evidence type="ECO:0000256" key="4">
    <source>
        <dbReference type="ARBA" id="ARBA00022771"/>
    </source>
</evidence>
<dbReference type="InterPro" id="IPR001305">
    <property type="entry name" value="HSP_DnaJ_Cys-rich_dom"/>
</dbReference>
<dbReference type="GO" id="GO:0005524">
    <property type="term" value="F:ATP binding"/>
    <property type="evidence" value="ECO:0007669"/>
    <property type="project" value="InterPro"/>
</dbReference>
<dbReference type="GO" id="GO:0031072">
    <property type="term" value="F:heat shock protein binding"/>
    <property type="evidence" value="ECO:0007669"/>
    <property type="project" value="InterPro"/>
</dbReference>
<dbReference type="HAMAP" id="MF_01152">
    <property type="entry name" value="DnaJ"/>
    <property type="match status" value="1"/>
</dbReference>
<comment type="subcellular location">
    <subcellularLocation>
        <location evidence="8">Cytoplasm</location>
    </subcellularLocation>
</comment>
<feature type="binding site" evidence="8">
    <location>
        <position position="197"/>
    </location>
    <ligand>
        <name>Zn(2+)</name>
        <dbReference type="ChEBI" id="CHEBI:29105"/>
        <label>1</label>
    </ligand>
</feature>
<dbReference type="CDD" id="cd10747">
    <property type="entry name" value="DnaJ_C"/>
    <property type="match status" value="1"/>
</dbReference>
<evidence type="ECO:0000256" key="9">
    <source>
        <dbReference type="PROSITE-ProRule" id="PRU00546"/>
    </source>
</evidence>
<evidence type="ECO:0000313" key="13">
    <source>
        <dbReference type="EMBL" id="RSL16107.1"/>
    </source>
</evidence>
<dbReference type="RefSeq" id="WP_125484764.1">
    <property type="nucleotide sequence ID" value="NZ_RSDW01000001.1"/>
</dbReference>
<dbReference type="FunFam" id="2.60.260.20:FF:000005">
    <property type="entry name" value="Chaperone protein dnaJ 1, mitochondrial"/>
    <property type="match status" value="1"/>
</dbReference>
<dbReference type="Gene3D" id="2.10.230.10">
    <property type="entry name" value="Heat shock protein DnaJ, cysteine-rich domain"/>
    <property type="match status" value="1"/>
</dbReference>
<dbReference type="InterPro" id="IPR036869">
    <property type="entry name" value="J_dom_sf"/>
</dbReference>
<evidence type="ECO:0000256" key="7">
    <source>
        <dbReference type="ARBA" id="ARBA00023186"/>
    </source>
</evidence>
<dbReference type="PROSITE" id="PS51188">
    <property type="entry name" value="ZF_CR"/>
    <property type="match status" value="1"/>
</dbReference>
<proteinExistence type="inferred from homology"/>
<dbReference type="SUPFAM" id="SSF57938">
    <property type="entry name" value="DnaJ/Hsp40 cysteine-rich domain"/>
    <property type="match status" value="1"/>
</dbReference>
<evidence type="ECO:0000259" key="12">
    <source>
        <dbReference type="PROSITE" id="PS51188"/>
    </source>
</evidence>